<proteinExistence type="predicted"/>
<dbReference type="EMBL" id="JAXQNN010000001">
    <property type="protein sequence ID" value="MDZ5711373.1"/>
    <property type="molecule type" value="Genomic_DNA"/>
</dbReference>
<protein>
    <submittedName>
        <fullName evidence="2">Uncharacterized protein</fullName>
    </submittedName>
</protein>
<dbReference type="Proteomes" id="UP001292084">
    <property type="component" value="Unassembled WGS sequence"/>
</dbReference>
<name>A0ABU5KJW5_9BACL</name>
<evidence type="ECO:0000256" key="1">
    <source>
        <dbReference type="SAM" id="Phobius"/>
    </source>
</evidence>
<keyword evidence="1" id="KW-0472">Membrane</keyword>
<comment type="caution">
    <text evidence="2">The sequence shown here is derived from an EMBL/GenBank/DDBJ whole genome shotgun (WGS) entry which is preliminary data.</text>
</comment>
<organism evidence="2 3">
    <name type="scientific">Jeotgalibacillus haloalkalitolerans</name>
    <dbReference type="NCBI Taxonomy" id="3104292"/>
    <lineage>
        <taxon>Bacteria</taxon>
        <taxon>Bacillati</taxon>
        <taxon>Bacillota</taxon>
        <taxon>Bacilli</taxon>
        <taxon>Bacillales</taxon>
        <taxon>Caryophanaceae</taxon>
        <taxon>Jeotgalibacillus</taxon>
    </lineage>
</organism>
<sequence>MDKIKKIVRNNWDEIGIATALGHFYSQGSQLDMEKHGYIIEALKRSNQELANADVNELQAYLQSLEEEQLTGLISNIKGIAHEVYYIEIENEDDDAIYAYMFEDTNHEDYDIVIYDESGSAESYQMKATDSEAYANQAIEEVGKDQVILTEELAEKLGTASSGISNKELTADVELVVDQLIENPSLWNYLPALSAWSIALIAASLTKRYINKQIDRKTYFQLMTIYCGAKVSKLAIIVAALSIPGVNIVAGAVLFLKVAFSVKNTYSL</sequence>
<evidence type="ECO:0000313" key="2">
    <source>
        <dbReference type="EMBL" id="MDZ5711373.1"/>
    </source>
</evidence>
<keyword evidence="1" id="KW-1133">Transmembrane helix</keyword>
<keyword evidence="3" id="KW-1185">Reference proteome</keyword>
<feature type="transmembrane region" description="Helical" evidence="1">
    <location>
        <begin position="231"/>
        <end position="256"/>
    </location>
</feature>
<gene>
    <name evidence="2" type="ORF">UFB30_04015</name>
</gene>
<accession>A0ABU5KJW5</accession>
<keyword evidence="1" id="KW-0812">Transmembrane</keyword>
<reference evidence="2 3" key="1">
    <citation type="submission" date="2023-12" db="EMBL/GenBank/DDBJ databases">
        <title>Jeotgalibacillus haloalkaliphilus sp. nov., a novel salt-tolerant bacteria, isolated from the estuary of the Fenhe River into the Yellow River.</title>
        <authorList>
            <person name="Li Y."/>
        </authorList>
    </citation>
    <scope>NUCLEOTIDE SEQUENCE [LARGE SCALE GENOMIC DNA]</scope>
    <source>
        <strain evidence="2 3">HH7-29</strain>
    </source>
</reference>
<dbReference type="RefSeq" id="WP_322420379.1">
    <property type="nucleotide sequence ID" value="NZ_JAXQNN010000001.1"/>
</dbReference>
<evidence type="ECO:0000313" key="3">
    <source>
        <dbReference type="Proteomes" id="UP001292084"/>
    </source>
</evidence>